<dbReference type="AlphaFoldDB" id="A0AAD3H7J9"/>
<keyword evidence="7" id="KW-1133">Transmembrane helix</keyword>
<evidence type="ECO:0000256" key="3">
    <source>
        <dbReference type="ARBA" id="ARBA00022964"/>
    </source>
</evidence>
<dbReference type="Gene3D" id="2.60.120.620">
    <property type="entry name" value="q2cbj1_9rhob like domain"/>
    <property type="match status" value="1"/>
</dbReference>
<evidence type="ECO:0000256" key="2">
    <source>
        <dbReference type="ARBA" id="ARBA00022723"/>
    </source>
</evidence>
<dbReference type="Proteomes" id="UP001054902">
    <property type="component" value="Unassembled WGS sequence"/>
</dbReference>
<proteinExistence type="predicted"/>
<evidence type="ECO:0000256" key="4">
    <source>
        <dbReference type="ARBA" id="ARBA00023002"/>
    </source>
</evidence>
<comment type="cofactor">
    <cofactor evidence="1">
        <name>L-ascorbate</name>
        <dbReference type="ChEBI" id="CHEBI:38290"/>
    </cofactor>
</comment>
<evidence type="ECO:0000256" key="5">
    <source>
        <dbReference type="ARBA" id="ARBA00023004"/>
    </source>
</evidence>
<dbReference type="InterPro" id="IPR006620">
    <property type="entry name" value="Pro_4_hyd_alph"/>
</dbReference>
<evidence type="ECO:0000256" key="7">
    <source>
        <dbReference type="SAM" id="Phobius"/>
    </source>
</evidence>
<keyword evidence="10" id="KW-1185">Reference proteome</keyword>
<protein>
    <recommendedName>
        <fullName evidence="8">Prolyl 4-hydroxylase alpha subunit domain-containing protein</fullName>
    </recommendedName>
</protein>
<evidence type="ECO:0000313" key="9">
    <source>
        <dbReference type="EMBL" id="GFH52879.1"/>
    </source>
</evidence>
<feature type="transmembrane region" description="Helical" evidence="7">
    <location>
        <begin position="68"/>
        <end position="85"/>
    </location>
</feature>
<evidence type="ECO:0000259" key="8">
    <source>
        <dbReference type="SMART" id="SM00702"/>
    </source>
</evidence>
<feature type="compositionally biased region" description="Acidic residues" evidence="6">
    <location>
        <begin position="25"/>
        <end position="38"/>
    </location>
</feature>
<dbReference type="GO" id="GO:0005506">
    <property type="term" value="F:iron ion binding"/>
    <property type="evidence" value="ECO:0007669"/>
    <property type="project" value="InterPro"/>
</dbReference>
<evidence type="ECO:0000256" key="6">
    <source>
        <dbReference type="SAM" id="MobiDB-lite"/>
    </source>
</evidence>
<keyword evidence="4" id="KW-0560">Oxidoreductase</keyword>
<feature type="domain" description="Prolyl 4-hydroxylase alpha subunit" evidence="8">
    <location>
        <begin position="469"/>
        <end position="672"/>
    </location>
</feature>
<keyword evidence="3" id="KW-0223">Dioxygenase</keyword>
<evidence type="ECO:0000313" key="10">
    <source>
        <dbReference type="Proteomes" id="UP001054902"/>
    </source>
</evidence>
<comment type="caution">
    <text evidence="9">The sequence shown here is derived from an EMBL/GenBank/DDBJ whole genome shotgun (WGS) entry which is preliminary data.</text>
</comment>
<dbReference type="InterPro" id="IPR044862">
    <property type="entry name" value="Pro_4_hyd_alph_FE2OG_OXY"/>
</dbReference>
<dbReference type="GO" id="GO:0004656">
    <property type="term" value="F:procollagen-proline 4-dioxygenase activity"/>
    <property type="evidence" value="ECO:0007669"/>
    <property type="project" value="TreeGrafter"/>
</dbReference>
<keyword evidence="2" id="KW-0479">Metal-binding</keyword>
<dbReference type="InterPro" id="IPR045054">
    <property type="entry name" value="P4HA-like"/>
</dbReference>
<dbReference type="EMBL" id="BLLK01000046">
    <property type="protein sequence ID" value="GFH52879.1"/>
    <property type="molecule type" value="Genomic_DNA"/>
</dbReference>
<dbReference type="PANTHER" id="PTHR10869:SF226">
    <property type="entry name" value="PROLYL 4-HYDROXYLASE ALPHA SUBUNIT DOMAIN-CONTAINING PROTEIN"/>
    <property type="match status" value="1"/>
</dbReference>
<sequence length="677" mass="78235">MSSDPYMNEDDYNLDPVGAASTNEHDDDSSVEEEDHSDDESIHEEADGDNEGLLSYLFDKDSLKQHSFAILVAIIATIISYYHLLPNDTSSYAMQEPIPLETKRTRSKPLKPTISHHHHKYKRTDHLMFCPPTGSEIGKGGSEIISKSLQDTNVDANLHLFQFNFPKEYTDLMNDYFLADESMDDEYTQMLKSDEYAEMTEHEQFTCLIDSTIELSHKSTVPMSGIAYKQPHVSTFYKEDAKPKVTSVKLALKNENEKEDMKPVSLTYTGFTAKFINLSTNTMNLFWDGKNKPKFRARIEPFESFTTVTLPGNSFYMAPTYDKEHAMERWTLTADDAVVAYDAIGNDDEVFLSLSKEYKKLYEMQKLNLKFAQEYLVTTKRLWLSAFPRPMPMHFMWEAEYFGQEHHVISNQSHFIRMPPVQEAMKHLDYADYDAMVEKRQKDETFVNLKEYRQDGPLELTLKVASVAPRVFECENFLSDVEVQHLIDMANVYNMTEQQKDGKRRLPKTSGYTNAWLRREMSPIMDAIYHRSADMMKIDESLLRHRNEHEHSELNTHHSIAEATFLTKYSVDQGYIPRSDSTQTSIRNRYQPNRFATVMLFLNDISEDEGGDTVFPLAVNAKNHDGVRITPKKGKAVLFYNMLPDGNIDDRSQHSSEYMLSGEKWLGSFFVWDPIID</sequence>
<dbReference type="PANTHER" id="PTHR10869">
    <property type="entry name" value="PROLYL 4-HYDROXYLASE ALPHA SUBUNIT"/>
    <property type="match status" value="1"/>
</dbReference>
<organism evidence="9 10">
    <name type="scientific">Chaetoceros tenuissimus</name>
    <dbReference type="NCBI Taxonomy" id="426638"/>
    <lineage>
        <taxon>Eukaryota</taxon>
        <taxon>Sar</taxon>
        <taxon>Stramenopiles</taxon>
        <taxon>Ochrophyta</taxon>
        <taxon>Bacillariophyta</taxon>
        <taxon>Coscinodiscophyceae</taxon>
        <taxon>Chaetocerotophycidae</taxon>
        <taxon>Chaetocerotales</taxon>
        <taxon>Chaetocerotaceae</taxon>
        <taxon>Chaetoceros</taxon>
    </lineage>
</organism>
<accession>A0AAD3H7J9</accession>
<dbReference type="Pfam" id="PF13640">
    <property type="entry name" value="2OG-FeII_Oxy_3"/>
    <property type="match status" value="1"/>
</dbReference>
<evidence type="ECO:0000256" key="1">
    <source>
        <dbReference type="ARBA" id="ARBA00001961"/>
    </source>
</evidence>
<keyword evidence="7" id="KW-0812">Transmembrane</keyword>
<gene>
    <name evidence="9" type="ORF">CTEN210_09355</name>
</gene>
<dbReference type="SMART" id="SM00702">
    <property type="entry name" value="P4Hc"/>
    <property type="match status" value="1"/>
</dbReference>
<reference evidence="9 10" key="1">
    <citation type="journal article" date="2021" name="Sci. Rep.">
        <title>The genome of the diatom Chaetoceros tenuissimus carries an ancient integrated fragment of an extant virus.</title>
        <authorList>
            <person name="Hongo Y."/>
            <person name="Kimura K."/>
            <person name="Takaki Y."/>
            <person name="Yoshida Y."/>
            <person name="Baba S."/>
            <person name="Kobayashi G."/>
            <person name="Nagasaki K."/>
            <person name="Hano T."/>
            <person name="Tomaru Y."/>
        </authorList>
    </citation>
    <scope>NUCLEOTIDE SEQUENCE [LARGE SCALE GENOMIC DNA]</scope>
    <source>
        <strain evidence="9 10">NIES-3715</strain>
    </source>
</reference>
<keyword evidence="5" id="KW-0408">Iron</keyword>
<name>A0AAD3H7J9_9STRA</name>
<feature type="region of interest" description="Disordered" evidence="6">
    <location>
        <begin position="1"/>
        <end position="48"/>
    </location>
</feature>
<keyword evidence="7" id="KW-0472">Membrane</keyword>
<dbReference type="GO" id="GO:0031418">
    <property type="term" value="F:L-ascorbic acid binding"/>
    <property type="evidence" value="ECO:0007669"/>
    <property type="project" value="InterPro"/>
</dbReference>
<dbReference type="GO" id="GO:0005783">
    <property type="term" value="C:endoplasmic reticulum"/>
    <property type="evidence" value="ECO:0007669"/>
    <property type="project" value="TreeGrafter"/>
</dbReference>